<evidence type="ECO:0000313" key="3">
    <source>
        <dbReference type="Proteomes" id="UP000183208"/>
    </source>
</evidence>
<accession>A0A1H5AVD1</accession>
<organism evidence="2 3">
    <name type="scientific">Bradyrhizobium lablabi</name>
    <dbReference type="NCBI Taxonomy" id="722472"/>
    <lineage>
        <taxon>Bacteria</taxon>
        <taxon>Pseudomonadati</taxon>
        <taxon>Pseudomonadota</taxon>
        <taxon>Alphaproteobacteria</taxon>
        <taxon>Hyphomicrobiales</taxon>
        <taxon>Nitrobacteraceae</taxon>
        <taxon>Bradyrhizobium</taxon>
    </lineage>
</organism>
<gene>
    <name evidence="2" type="ORF">SAMN05444171_4160</name>
</gene>
<feature type="signal peptide" evidence="1">
    <location>
        <begin position="1"/>
        <end position="22"/>
    </location>
</feature>
<evidence type="ECO:0000313" key="2">
    <source>
        <dbReference type="EMBL" id="SED45811.1"/>
    </source>
</evidence>
<name>A0A1H5AVD1_9BRAD</name>
<feature type="chain" id="PRO_5010209207" evidence="1">
    <location>
        <begin position="23"/>
        <end position="78"/>
    </location>
</feature>
<dbReference type="EMBL" id="FNTI01000001">
    <property type="protein sequence ID" value="SED45811.1"/>
    <property type="molecule type" value="Genomic_DNA"/>
</dbReference>
<dbReference type="AlphaFoldDB" id="A0A1H5AVD1"/>
<sequence>MKRILMIGVALFASMLALTASASARLGMAPLEAQDGAVIQVRGGGHGHGHGHMGRGGRGHHYGWGRGRGHHYGWRHHR</sequence>
<keyword evidence="1" id="KW-0732">Signal</keyword>
<dbReference type="Proteomes" id="UP000183208">
    <property type="component" value="Unassembled WGS sequence"/>
</dbReference>
<protein>
    <submittedName>
        <fullName evidence="2">Uncharacterized protein</fullName>
    </submittedName>
</protein>
<dbReference type="RefSeq" id="WP_074822790.1">
    <property type="nucleotide sequence ID" value="NZ_FNTI01000001.1"/>
</dbReference>
<reference evidence="2 3" key="1">
    <citation type="submission" date="2016-10" db="EMBL/GenBank/DDBJ databases">
        <authorList>
            <person name="de Groot N.N."/>
        </authorList>
    </citation>
    <scope>NUCLEOTIDE SEQUENCE [LARGE SCALE GENOMIC DNA]</scope>
    <source>
        <strain evidence="2 3">GAS522</strain>
    </source>
</reference>
<evidence type="ECO:0000256" key="1">
    <source>
        <dbReference type="SAM" id="SignalP"/>
    </source>
</evidence>
<proteinExistence type="predicted"/>